<reference evidence="1 2" key="1">
    <citation type="submission" date="2018-11" db="EMBL/GenBank/DDBJ databases">
        <title>Species Designations Belie Phenotypic and Genotypic Heterogeneity in Oral Streptococci.</title>
        <authorList>
            <person name="Velsko I."/>
        </authorList>
    </citation>
    <scope>NUCLEOTIDE SEQUENCE [LARGE SCALE GENOMIC DNA]</scope>
    <source>
        <strain evidence="1 2">BCC06</strain>
    </source>
</reference>
<evidence type="ECO:0000313" key="1">
    <source>
        <dbReference type="EMBL" id="RSJ09390.1"/>
    </source>
</evidence>
<gene>
    <name evidence="1" type="ORF">D8836_10430</name>
</gene>
<name>A0A428EGX6_STRMT</name>
<protein>
    <submittedName>
        <fullName evidence="1">Uncharacterized protein</fullName>
    </submittedName>
</protein>
<dbReference type="Proteomes" id="UP000267438">
    <property type="component" value="Unassembled WGS sequence"/>
</dbReference>
<evidence type="ECO:0000313" key="2">
    <source>
        <dbReference type="Proteomes" id="UP000267438"/>
    </source>
</evidence>
<dbReference type="AlphaFoldDB" id="A0A428EGX6"/>
<sequence>MSLSRLVTVIFTGISSFDPSGYVTVTLPVISSPGFLSSGIVTVTLPLSSTVMPGVSLSNFVPSGSGLPVSSVTGISTLVPGLPCPSSYLGL</sequence>
<accession>A0A428EGX6</accession>
<organism evidence="1 2">
    <name type="scientific">Streptococcus mitis</name>
    <dbReference type="NCBI Taxonomy" id="28037"/>
    <lineage>
        <taxon>Bacteria</taxon>
        <taxon>Bacillati</taxon>
        <taxon>Bacillota</taxon>
        <taxon>Bacilli</taxon>
        <taxon>Lactobacillales</taxon>
        <taxon>Streptococcaceae</taxon>
        <taxon>Streptococcus</taxon>
        <taxon>Streptococcus mitis group</taxon>
    </lineage>
</organism>
<comment type="caution">
    <text evidence="1">The sequence shown here is derived from an EMBL/GenBank/DDBJ whole genome shotgun (WGS) entry which is preliminary data.</text>
</comment>
<proteinExistence type="predicted"/>
<dbReference type="EMBL" id="RJOH01000053">
    <property type="protein sequence ID" value="RSJ09390.1"/>
    <property type="molecule type" value="Genomic_DNA"/>
</dbReference>